<organism evidence="1">
    <name type="scientific">Triatoma infestans</name>
    <name type="common">Assassin bug</name>
    <dbReference type="NCBI Taxonomy" id="30076"/>
    <lineage>
        <taxon>Eukaryota</taxon>
        <taxon>Metazoa</taxon>
        <taxon>Ecdysozoa</taxon>
        <taxon>Arthropoda</taxon>
        <taxon>Hexapoda</taxon>
        <taxon>Insecta</taxon>
        <taxon>Pterygota</taxon>
        <taxon>Neoptera</taxon>
        <taxon>Paraneoptera</taxon>
        <taxon>Hemiptera</taxon>
        <taxon>Heteroptera</taxon>
        <taxon>Panheteroptera</taxon>
        <taxon>Cimicomorpha</taxon>
        <taxon>Reduviidae</taxon>
        <taxon>Triatominae</taxon>
        <taxon>Triatoma</taxon>
    </lineage>
</organism>
<sequence length="171" mass="18928">LYYRLLRWVVDGGLEVVVPSGHVALSGDLEVHVQGGWAGLTGRLHLLQRGTEQDWQHMGTIPLTWTNTTQAKARFPCGVITSGGNYGIKLSVDTSRNLTNNNQIVELDVRWPMATLSLEPSEIQTYPENVITATLGFQSTFCEPAVNSLEPETWLNLLYCGHSPLQCTFSN</sequence>
<feature type="non-terminal residue" evidence="1">
    <location>
        <position position="1"/>
    </location>
</feature>
<dbReference type="GO" id="GO:0071944">
    <property type="term" value="C:cell periphery"/>
    <property type="evidence" value="ECO:0007669"/>
    <property type="project" value="TreeGrafter"/>
</dbReference>
<reference evidence="1" key="2">
    <citation type="journal article" date="2017" name="J. Med. Entomol.">
        <title>Transcriptome Analysis of the Triatoma infestans (Hemiptera: Reduviidae) Integument.</title>
        <authorList>
            <person name="Calderon-Fernandez G.M."/>
            <person name="Moriconi D.E."/>
            <person name="Dulbecco A.B."/>
            <person name="Juarez M.P."/>
        </authorList>
    </citation>
    <scope>NUCLEOTIDE SEQUENCE</scope>
    <source>
        <strain evidence="1">Int1</strain>
        <tissue evidence="1">Integument</tissue>
    </source>
</reference>
<dbReference type="InterPro" id="IPR038877">
    <property type="entry name" value="THSD1"/>
</dbReference>
<dbReference type="PANTHER" id="PTHR16311">
    <property type="entry name" value="THROMBOSPONDIN TYPE I DOMAIN-CONTAINING 1"/>
    <property type="match status" value="1"/>
</dbReference>
<feature type="non-terminal residue" evidence="1">
    <location>
        <position position="171"/>
    </location>
</feature>
<dbReference type="EMBL" id="GEMB01004042">
    <property type="protein sequence ID" value="JAR99219.1"/>
    <property type="molecule type" value="Transcribed_RNA"/>
</dbReference>
<dbReference type="AlphaFoldDB" id="A0A170XTX2"/>
<evidence type="ECO:0000313" key="1">
    <source>
        <dbReference type="EMBL" id="JAR99219.1"/>
    </source>
</evidence>
<accession>A0A170XTX2</accession>
<name>A0A170XTX2_TRIIF</name>
<dbReference type="PANTHER" id="PTHR16311:SF3">
    <property type="entry name" value="THROMBOSPONDIN TYPE-1 DOMAIN-CONTAINING PROTEIN 1"/>
    <property type="match status" value="1"/>
</dbReference>
<proteinExistence type="predicted"/>
<protein>
    <submittedName>
        <fullName evidence="1">Uncharacterized protein</fullName>
    </submittedName>
</protein>
<reference evidence="1" key="1">
    <citation type="submission" date="2016-04" db="EMBL/GenBank/DDBJ databases">
        <authorList>
            <person name="Calderon-Fernandez G.M.Sr."/>
        </authorList>
    </citation>
    <scope>NUCLEOTIDE SEQUENCE</scope>
    <source>
        <strain evidence="1">Int1</strain>
        <tissue evidence="1">Integument</tissue>
    </source>
</reference>